<evidence type="ECO:0000313" key="4">
    <source>
        <dbReference type="Proteomes" id="UP001254813"/>
    </source>
</evidence>
<evidence type="ECO:0000313" key="3">
    <source>
        <dbReference type="EMBL" id="MDS0292660.1"/>
    </source>
</evidence>
<protein>
    <submittedName>
        <fullName evidence="3">CDP-4-keto-6-deoxy-D-glucose-3-dehydrase</fullName>
    </submittedName>
</protein>
<dbReference type="PANTHER" id="PTHR43384:SF10">
    <property type="entry name" value="ATPASE INVOLVED IN CHROMOSOME PARTITIONING, PARA_MIND FAMILY"/>
    <property type="match status" value="1"/>
</dbReference>
<dbReference type="Gene3D" id="3.40.50.300">
    <property type="entry name" value="P-loop containing nucleotide triphosphate hydrolases"/>
    <property type="match status" value="1"/>
</dbReference>
<dbReference type="RefSeq" id="WP_310926507.1">
    <property type="nucleotide sequence ID" value="NZ_JAMQOQ010000001.1"/>
</dbReference>
<dbReference type="EMBL" id="JAMQOQ010000001">
    <property type="protein sequence ID" value="MDS0292660.1"/>
    <property type="molecule type" value="Genomic_DNA"/>
</dbReference>
<dbReference type="SUPFAM" id="SSF52540">
    <property type="entry name" value="P-loop containing nucleoside triphosphate hydrolases"/>
    <property type="match status" value="1"/>
</dbReference>
<dbReference type="Proteomes" id="UP001254813">
    <property type="component" value="Unassembled WGS sequence"/>
</dbReference>
<evidence type="ECO:0000259" key="2">
    <source>
        <dbReference type="Pfam" id="PF01656"/>
    </source>
</evidence>
<keyword evidence="4" id="KW-1185">Reference proteome</keyword>
<dbReference type="InterPro" id="IPR027417">
    <property type="entry name" value="P-loop_NTPase"/>
</dbReference>
<feature type="region of interest" description="Disordered" evidence="1">
    <location>
        <begin position="41"/>
        <end position="107"/>
    </location>
</feature>
<dbReference type="InterPro" id="IPR050625">
    <property type="entry name" value="ParA/MinD_ATPase"/>
</dbReference>
<name>A0ABU2FVU3_9EURY</name>
<sequence length="232" mass="23195">MLAIAGGKGGCGKTTTALGLAVALDGPTLVVDADADMPNLHAMAGVPRDPPAPDADSDPNRNPDPNWNPNSLGHRHPDHDGVRVCPAPAASGEARRTAGGGRTDDGTTARLDRVREAAPDAGTVLVDCPAGAGPDAAAPVRAADGVLLVASACAPSLRDAAKTGATARALGTPVVGAVLTRSRLSPASVESLLGCPLLGVVPPVDPPVLDDARVGSAYRDVAVSLQHHKDII</sequence>
<dbReference type="InterPro" id="IPR002586">
    <property type="entry name" value="CobQ/CobB/MinD/ParA_Nub-bd_dom"/>
</dbReference>
<feature type="domain" description="CobQ/CobB/MinD/ParA nucleotide binding" evidence="2">
    <location>
        <begin position="2"/>
        <end position="202"/>
    </location>
</feature>
<organism evidence="3 4">
    <name type="scientific">Halogeometricum luteum</name>
    <dbReference type="NCBI Taxonomy" id="2950537"/>
    <lineage>
        <taxon>Archaea</taxon>
        <taxon>Methanobacteriati</taxon>
        <taxon>Methanobacteriota</taxon>
        <taxon>Stenosarchaea group</taxon>
        <taxon>Halobacteria</taxon>
        <taxon>Halobacteriales</taxon>
        <taxon>Haloferacaceae</taxon>
        <taxon>Halogeometricum</taxon>
    </lineage>
</organism>
<dbReference type="Pfam" id="PF01656">
    <property type="entry name" value="CbiA"/>
    <property type="match status" value="1"/>
</dbReference>
<proteinExistence type="predicted"/>
<reference evidence="3 4" key="1">
    <citation type="submission" date="2022-06" db="EMBL/GenBank/DDBJ databases">
        <title>Halogeometricum sp. a new haloarchaeum isolate from saline soil.</title>
        <authorList>
            <person name="Strakova D."/>
            <person name="Galisteo C."/>
            <person name="Sanchez-Porro C."/>
            <person name="Ventosa A."/>
        </authorList>
    </citation>
    <scope>NUCLEOTIDE SEQUENCE [LARGE SCALE GENOMIC DNA]</scope>
    <source>
        <strain evidence="4">S3BR25-2</strain>
    </source>
</reference>
<gene>
    <name evidence="3" type="ORF">NDI79_00590</name>
</gene>
<comment type="caution">
    <text evidence="3">The sequence shown here is derived from an EMBL/GenBank/DDBJ whole genome shotgun (WGS) entry which is preliminary data.</text>
</comment>
<accession>A0ABU2FVU3</accession>
<evidence type="ECO:0000256" key="1">
    <source>
        <dbReference type="SAM" id="MobiDB-lite"/>
    </source>
</evidence>
<dbReference type="PANTHER" id="PTHR43384">
    <property type="entry name" value="SEPTUM SITE-DETERMINING PROTEIN MIND HOMOLOG, CHLOROPLASTIC-RELATED"/>
    <property type="match status" value="1"/>
</dbReference>